<reference evidence="1" key="1">
    <citation type="submission" date="2021-01" db="EMBL/GenBank/DDBJ databases">
        <title>Draft genome sequence of Acholeplasmataceae bacterium strain Mahy22.</title>
        <authorList>
            <person name="Watanabe M."/>
            <person name="Kojima H."/>
            <person name="Fukui M."/>
        </authorList>
    </citation>
    <scope>NUCLEOTIDE SEQUENCE</scope>
    <source>
        <strain evidence="1">Mahy22</strain>
    </source>
</reference>
<evidence type="ECO:0000313" key="1">
    <source>
        <dbReference type="EMBL" id="BCR35210.1"/>
    </source>
</evidence>
<accession>A0A7U9TJA3</accession>
<gene>
    <name evidence="1" type="ORF">MPAN_001030</name>
</gene>
<dbReference type="Proteomes" id="UP000620133">
    <property type="component" value="Chromosome"/>
</dbReference>
<name>A0A7U9TJA3_9MOLU</name>
<dbReference type="KEGG" id="manr:MPAN_001030"/>
<protein>
    <submittedName>
        <fullName evidence="1">Uncharacterized protein</fullName>
    </submittedName>
</protein>
<evidence type="ECO:0000313" key="2">
    <source>
        <dbReference type="Proteomes" id="UP000620133"/>
    </source>
</evidence>
<keyword evidence="2" id="KW-1185">Reference proteome</keyword>
<proteinExistence type="predicted"/>
<dbReference type="RefSeq" id="WP_176239084.1">
    <property type="nucleotide sequence ID" value="NZ_AP024412.1"/>
</dbReference>
<organism evidence="1 2">
    <name type="scientific">Mariniplasma anaerobium</name>
    <dbReference type="NCBI Taxonomy" id="2735436"/>
    <lineage>
        <taxon>Bacteria</taxon>
        <taxon>Bacillati</taxon>
        <taxon>Mycoplasmatota</taxon>
        <taxon>Mollicutes</taxon>
        <taxon>Acholeplasmatales</taxon>
        <taxon>Acholeplasmataceae</taxon>
        <taxon>Mariniplasma</taxon>
    </lineage>
</organism>
<sequence>MIVREFFDLIKNTNFEISAQDLDNGKEYPRKIRLHSFGYDNYGYPGSGTFKFNVVKTVEGDSQSLVKIYNTYHQIPNDILDMNLIEIVSMSCGAYVKTSSSNIHYPGNNFRFTFLVSENS</sequence>
<dbReference type="AlphaFoldDB" id="A0A7U9TJA3"/>
<dbReference type="EMBL" id="AP024412">
    <property type="protein sequence ID" value="BCR35210.1"/>
    <property type="molecule type" value="Genomic_DNA"/>
</dbReference>